<organism evidence="1">
    <name type="scientific">Candidatus Kentrum sp. FW</name>
    <dbReference type="NCBI Taxonomy" id="2126338"/>
    <lineage>
        <taxon>Bacteria</taxon>
        <taxon>Pseudomonadati</taxon>
        <taxon>Pseudomonadota</taxon>
        <taxon>Gammaproteobacteria</taxon>
        <taxon>Candidatus Kentrum</taxon>
    </lineage>
</organism>
<reference evidence="1" key="1">
    <citation type="submission" date="2019-02" db="EMBL/GenBank/DDBJ databases">
        <authorList>
            <person name="Gruber-Vodicka R. H."/>
            <person name="Seah K. B. B."/>
        </authorList>
    </citation>
    <scope>NUCLEOTIDE SEQUENCE</scope>
    <source>
        <strain evidence="1">BECK_BZ131</strain>
    </source>
</reference>
<dbReference type="AlphaFoldDB" id="A0A450TXH2"/>
<protein>
    <submittedName>
        <fullName evidence="1">Uncharacterized protein</fullName>
    </submittedName>
</protein>
<gene>
    <name evidence="1" type="ORF">BECKFW1821C_GA0114237_105511</name>
</gene>
<sequence>MKTIDQWKGESSVDEKEYEKFMAHLYNEHVRYRNKRMFHKHFDPEWGHRWNWEWERLVDVSNLLRYINRCANEYDIYRTITRERIAQLPDEIQDGTRINRHMLEESGFMDAIDTYYDEIVEGMKLEHMPPQEFEVMRQLGSNDAETELSAVIHIMKSRHKSMHSYNQEIRIRYGISYQLENLEKKLHQQHQELRELKDDDSKEQPRKSRRWFKGLGQIAQGSALSIANIGLAVGAFPIPVAAETAGWGAIVSSITGVGMVLNGVGEFRGE</sequence>
<evidence type="ECO:0000313" key="1">
    <source>
        <dbReference type="EMBL" id="VFJ73860.1"/>
    </source>
</evidence>
<proteinExistence type="predicted"/>
<name>A0A450TXH2_9GAMM</name>
<accession>A0A450TXH2</accession>
<dbReference type="EMBL" id="CAADFE010000055">
    <property type="protein sequence ID" value="VFJ73860.1"/>
    <property type="molecule type" value="Genomic_DNA"/>
</dbReference>